<name>A0A0W8IAY9_9MICO</name>
<accession>A0A0W8IAY9</accession>
<evidence type="ECO:0000256" key="1">
    <source>
        <dbReference type="SAM" id="MobiDB-lite"/>
    </source>
</evidence>
<feature type="compositionally biased region" description="Basic and acidic residues" evidence="1">
    <location>
        <begin position="1"/>
        <end position="18"/>
    </location>
</feature>
<dbReference type="Proteomes" id="UP000054837">
    <property type="component" value="Unassembled WGS sequence"/>
</dbReference>
<keyword evidence="3" id="KW-1185">Reference proteome</keyword>
<dbReference type="AlphaFoldDB" id="A0A0W8IAY9"/>
<evidence type="ECO:0000313" key="2">
    <source>
        <dbReference type="EMBL" id="KUG57106.1"/>
    </source>
</evidence>
<dbReference type="STRING" id="767452.AVL62_15035"/>
<reference evidence="2 3" key="1">
    <citation type="submission" date="2015-12" db="EMBL/GenBank/DDBJ databases">
        <title>Serinicoccus chungangenesis strain CD08_5 genome sequencing and assembly.</title>
        <authorList>
            <person name="Chander A.M."/>
            <person name="Kaur G."/>
            <person name="Nair G.R."/>
            <person name="Dhawan D.K."/>
            <person name="Kochhar R.K."/>
            <person name="Mayilraj S."/>
            <person name="Bhadada S.K."/>
        </authorList>
    </citation>
    <scope>NUCLEOTIDE SEQUENCE [LARGE SCALE GENOMIC DNA]</scope>
    <source>
        <strain evidence="2 3">CD08_5</strain>
    </source>
</reference>
<proteinExistence type="predicted"/>
<sequence length="120" mass="12727">MQSQDHVRVVEGDAEGHSGRTLGQAELVTSDLAVMRVGNREPAPTLPLHVVPAPVAAGGDRDGHDRIDVVEVLSAENGESMVALRLAHAVPGWTEPEPTAAGLATLTSKPWWCKLFPSMC</sequence>
<dbReference type="EMBL" id="LQBL01000008">
    <property type="protein sequence ID" value="KUG57106.1"/>
    <property type="molecule type" value="Genomic_DNA"/>
</dbReference>
<evidence type="ECO:0000313" key="3">
    <source>
        <dbReference type="Proteomes" id="UP000054837"/>
    </source>
</evidence>
<feature type="region of interest" description="Disordered" evidence="1">
    <location>
        <begin position="1"/>
        <end position="20"/>
    </location>
</feature>
<gene>
    <name evidence="2" type="ORF">AVL62_15035</name>
</gene>
<organism evidence="2 3">
    <name type="scientific">Serinicoccus chungangensis</name>
    <dbReference type="NCBI Taxonomy" id="767452"/>
    <lineage>
        <taxon>Bacteria</taxon>
        <taxon>Bacillati</taxon>
        <taxon>Actinomycetota</taxon>
        <taxon>Actinomycetes</taxon>
        <taxon>Micrococcales</taxon>
        <taxon>Ornithinimicrobiaceae</taxon>
        <taxon>Serinicoccus</taxon>
    </lineage>
</organism>
<protein>
    <submittedName>
        <fullName evidence="2">Uncharacterized protein</fullName>
    </submittedName>
</protein>
<comment type="caution">
    <text evidence="2">The sequence shown here is derived from an EMBL/GenBank/DDBJ whole genome shotgun (WGS) entry which is preliminary data.</text>
</comment>